<reference evidence="2" key="1">
    <citation type="submission" date="2023-02" db="EMBL/GenBank/DDBJ databases">
        <authorList>
            <person name="Palmer J.M."/>
        </authorList>
    </citation>
    <scope>NUCLEOTIDE SEQUENCE</scope>
    <source>
        <strain evidence="2">FW57</strain>
    </source>
</reference>
<name>A0AAD4ETT8_9PEZI</name>
<comment type="caution">
    <text evidence="2">The sequence shown here is derived from an EMBL/GenBank/DDBJ whole genome shotgun (WGS) entry which is preliminary data.</text>
</comment>
<dbReference type="PANTHER" id="PTHR33112">
    <property type="entry name" value="DOMAIN PROTEIN, PUTATIVE-RELATED"/>
    <property type="match status" value="1"/>
</dbReference>
<keyword evidence="3" id="KW-1185">Reference proteome</keyword>
<dbReference type="AlphaFoldDB" id="A0AAD4ETT8"/>
<dbReference type="Pfam" id="PF06985">
    <property type="entry name" value="HET"/>
    <property type="match status" value="1"/>
</dbReference>
<dbReference type="Proteomes" id="UP001197093">
    <property type="component" value="Unassembled WGS sequence"/>
</dbReference>
<evidence type="ECO:0000259" key="1">
    <source>
        <dbReference type="Pfam" id="PF06985"/>
    </source>
</evidence>
<feature type="domain" description="Heterokaryon incompatibility" evidence="1">
    <location>
        <begin position="297"/>
        <end position="409"/>
    </location>
</feature>
<accession>A0AAD4ETT8</accession>
<organism evidence="2 3">
    <name type="scientific">Staphylotrichum longicolle</name>
    <dbReference type="NCBI Taxonomy" id="669026"/>
    <lineage>
        <taxon>Eukaryota</taxon>
        <taxon>Fungi</taxon>
        <taxon>Dikarya</taxon>
        <taxon>Ascomycota</taxon>
        <taxon>Pezizomycotina</taxon>
        <taxon>Sordariomycetes</taxon>
        <taxon>Sordariomycetidae</taxon>
        <taxon>Sordariales</taxon>
        <taxon>Chaetomiaceae</taxon>
        <taxon>Staphylotrichum</taxon>
    </lineage>
</organism>
<gene>
    <name evidence="2" type="ORF">NEMBOFW57_006736</name>
</gene>
<dbReference type="EMBL" id="JAHCVI010000003">
    <property type="protein sequence ID" value="KAG7287230.1"/>
    <property type="molecule type" value="Genomic_DNA"/>
</dbReference>
<sequence>MGQDEATSKAVSAKGTLNVGVNPALSPMPSNLEELVTLMQQPASQFTQGDPRDMIWIRPGPVCTVCYNLDAPSSHSSPWAKREYLIAPGTPAAHIKVAVATDLLGGARRGCLTCAMVAAALNAFAPGWDKKKTIVHMFVAPNLPVVVQLLYGSLSTTTADESPSKYGWVWPEGAGVHWDVQVTVRDATAQPVEFEIYRCDDPVDQSTVGGLVIGEQIRHIGTASPISGHAGSLPCFQFLKTCVETCMQTHQCSSGGHPPKLPDRVIWVKAPGTASGIRLVETWGQQQPQQQKKRAPYLALSYCWGPVSASTLLTDASNLERHKAGIAYADLPPLLQDVVDIARLLGIEYVWVDRLCIVQASETDFAWQAPKMGSIYGNATLTIAAASASSEADRILVARDAKWQTMDLDIAEKTFGGKLHFQIRRRSQPLGKEREGGDYGKVSTRAMLSSRTVFFTSSGLRFECRTHSLWEGFGPGLTGPSWSAQLDSAHISHAGWMDLVSEYTRRTLTRASDRLPAAAATMRRVAKARGWSHRWGMWTGAGTPVDTLAWQAERYTGVRYKHLCAVRPGFYAPSWAWASVEGPVTYEYVTGMDTARDPKTEDAEVCEWDLPSGVIRVTGRVITRTIRCHVTEFPGDPAVPGVIEAEPAGLSHRYTMAGLAPQSKEEEVEVEGMEGMPVTPDSALQPWTGVVVDGVAESTVVRVPHGDPVPDRSWAGECRCLMLVRQKLRCVVLLLGRSRRVPGAWERIALVGGPDPACWEGAPRVELDIA</sequence>
<dbReference type="PANTHER" id="PTHR33112:SF8">
    <property type="entry name" value="HETEROKARYON INCOMPATIBILITY DOMAIN-CONTAINING PROTEIN"/>
    <property type="match status" value="1"/>
</dbReference>
<evidence type="ECO:0000313" key="3">
    <source>
        <dbReference type="Proteomes" id="UP001197093"/>
    </source>
</evidence>
<protein>
    <recommendedName>
        <fullName evidence="1">Heterokaryon incompatibility domain-containing protein</fullName>
    </recommendedName>
</protein>
<evidence type="ECO:0000313" key="2">
    <source>
        <dbReference type="EMBL" id="KAG7287230.1"/>
    </source>
</evidence>
<dbReference type="InterPro" id="IPR010730">
    <property type="entry name" value="HET"/>
</dbReference>
<proteinExistence type="predicted"/>